<keyword evidence="7 9" id="KW-0811">Translocation</keyword>
<dbReference type="GO" id="GO:0015450">
    <property type="term" value="F:protein-transporting ATPase activity"/>
    <property type="evidence" value="ECO:0007669"/>
    <property type="project" value="InterPro"/>
</dbReference>
<feature type="transmembrane region" description="Helical" evidence="9">
    <location>
        <begin position="219"/>
        <end position="240"/>
    </location>
</feature>
<name>A0A1R4JJT7_9ACTN</name>
<feature type="transmembrane region" description="Helical" evidence="9">
    <location>
        <begin position="48"/>
        <end position="69"/>
    </location>
</feature>
<evidence type="ECO:0000313" key="13">
    <source>
        <dbReference type="Proteomes" id="UP000188342"/>
    </source>
</evidence>
<dbReference type="GO" id="GO:0065002">
    <property type="term" value="P:intracellular protein transmembrane transport"/>
    <property type="evidence" value="ECO:0007669"/>
    <property type="project" value="UniProtKB-UniRule"/>
</dbReference>
<dbReference type="NCBIfam" id="TIGR00966">
    <property type="entry name" value="transloc_SecF"/>
    <property type="match status" value="1"/>
</dbReference>
<accession>A0A1R4JJT7</accession>
<dbReference type="InterPro" id="IPR022813">
    <property type="entry name" value="SecD/SecF_arch_bac"/>
</dbReference>
<proteinExistence type="inferred from homology"/>
<evidence type="ECO:0000256" key="6">
    <source>
        <dbReference type="ARBA" id="ARBA00022989"/>
    </source>
</evidence>
<evidence type="ECO:0000256" key="3">
    <source>
        <dbReference type="ARBA" id="ARBA00022475"/>
    </source>
</evidence>
<keyword evidence="6 9" id="KW-1133">Transmembrane helix</keyword>
<evidence type="ECO:0000256" key="8">
    <source>
        <dbReference type="ARBA" id="ARBA00023136"/>
    </source>
</evidence>
<keyword evidence="2 9" id="KW-0813">Transport</keyword>
<dbReference type="SUPFAM" id="SSF82866">
    <property type="entry name" value="Multidrug efflux transporter AcrB transmembrane domain"/>
    <property type="match status" value="1"/>
</dbReference>
<organism evidence="12 13">
    <name type="scientific">Luteococcus japonicus LSP_Lj1</name>
    <dbReference type="NCBI Taxonomy" id="1255658"/>
    <lineage>
        <taxon>Bacteria</taxon>
        <taxon>Bacillati</taxon>
        <taxon>Actinomycetota</taxon>
        <taxon>Actinomycetes</taxon>
        <taxon>Propionibacteriales</taxon>
        <taxon>Propionibacteriaceae</taxon>
        <taxon>Luteococcus</taxon>
    </lineage>
</organism>
<dbReference type="Proteomes" id="UP000188342">
    <property type="component" value="Unassembled WGS sequence"/>
</dbReference>
<dbReference type="PRINTS" id="PR01755">
    <property type="entry name" value="SECFTRNLCASE"/>
</dbReference>
<reference evidence="12 13" key="1">
    <citation type="submission" date="2017-02" db="EMBL/GenBank/DDBJ databases">
        <authorList>
            <person name="Peterson S.W."/>
        </authorList>
    </citation>
    <scope>NUCLEOTIDE SEQUENCE [LARGE SCALE GENOMIC DNA]</scope>
    <source>
        <strain evidence="12 13">LSP_Lj1</strain>
    </source>
</reference>
<keyword evidence="5 9" id="KW-0653">Protein transport</keyword>
<keyword evidence="4 9" id="KW-0812">Transmembrane</keyword>
<dbReference type="STRING" id="1255658.FM114_08020"/>
<dbReference type="GO" id="GO:0043952">
    <property type="term" value="P:protein transport by the Sec complex"/>
    <property type="evidence" value="ECO:0007669"/>
    <property type="project" value="UniProtKB-UniRule"/>
</dbReference>
<dbReference type="EMBL" id="FUKQ01000032">
    <property type="protein sequence ID" value="SJN32320.1"/>
    <property type="molecule type" value="Genomic_DNA"/>
</dbReference>
<evidence type="ECO:0000256" key="4">
    <source>
        <dbReference type="ARBA" id="ARBA00022692"/>
    </source>
</evidence>
<comment type="subunit">
    <text evidence="9">Forms a complex with SecD. Part of the essential Sec protein translocation apparatus which comprises SecA, SecYEG and auxiliary proteins SecDF. Other proteins may also be involved.</text>
</comment>
<comment type="subcellular location">
    <subcellularLocation>
        <location evidence="1 9">Cell membrane</location>
        <topology evidence="1 9">Multi-pass membrane protein</topology>
    </subcellularLocation>
</comment>
<dbReference type="InterPro" id="IPR022645">
    <property type="entry name" value="SecD/SecF_bac"/>
</dbReference>
<dbReference type="PANTHER" id="PTHR30081:SF8">
    <property type="entry name" value="PROTEIN TRANSLOCASE SUBUNIT SECF"/>
    <property type="match status" value="1"/>
</dbReference>
<comment type="function">
    <text evidence="9">Part of the Sec protein translocase complex. Interacts with the SecYEG preprotein conducting channel. SecDF uses the proton motive force (PMF) to complete protein translocation after the ATP-dependent function of SecA.</text>
</comment>
<keyword evidence="8 9" id="KW-0472">Membrane</keyword>
<dbReference type="GO" id="GO:0006605">
    <property type="term" value="P:protein targeting"/>
    <property type="evidence" value="ECO:0007669"/>
    <property type="project" value="UniProtKB-UniRule"/>
</dbReference>
<evidence type="ECO:0000256" key="9">
    <source>
        <dbReference type="HAMAP-Rule" id="MF_01464"/>
    </source>
</evidence>
<dbReference type="InterPro" id="IPR005665">
    <property type="entry name" value="SecF_bac"/>
</dbReference>
<evidence type="ECO:0000256" key="1">
    <source>
        <dbReference type="ARBA" id="ARBA00004651"/>
    </source>
</evidence>
<evidence type="ECO:0000256" key="5">
    <source>
        <dbReference type="ARBA" id="ARBA00022927"/>
    </source>
</evidence>
<gene>
    <name evidence="9" type="primary">secF</name>
    <name evidence="12" type="ORF">FM114_08020</name>
</gene>
<feature type="region of interest" description="Disordered" evidence="10">
    <location>
        <begin position="1"/>
        <end position="21"/>
    </location>
</feature>
<keyword evidence="13" id="KW-1185">Reference proteome</keyword>
<dbReference type="Pfam" id="PF02355">
    <property type="entry name" value="SecD_SecF_C"/>
    <property type="match status" value="1"/>
</dbReference>
<feature type="transmembrane region" description="Helical" evidence="9">
    <location>
        <begin position="193"/>
        <end position="213"/>
    </location>
</feature>
<dbReference type="HAMAP" id="MF_01464_B">
    <property type="entry name" value="SecF_B"/>
    <property type="match status" value="1"/>
</dbReference>
<dbReference type="NCBIfam" id="TIGR00916">
    <property type="entry name" value="2A0604s01"/>
    <property type="match status" value="1"/>
</dbReference>
<feature type="compositionally biased region" description="Polar residues" evidence="10">
    <location>
        <begin position="1"/>
        <end position="16"/>
    </location>
</feature>
<comment type="similarity">
    <text evidence="9">Belongs to the SecD/SecF family. SecF subfamily.</text>
</comment>
<feature type="compositionally biased region" description="Low complexity" evidence="10">
    <location>
        <begin position="356"/>
        <end position="366"/>
    </location>
</feature>
<feature type="region of interest" description="Disordered" evidence="10">
    <location>
        <begin position="338"/>
        <end position="387"/>
    </location>
</feature>
<evidence type="ECO:0000256" key="2">
    <source>
        <dbReference type="ARBA" id="ARBA00022448"/>
    </source>
</evidence>
<keyword evidence="3 9" id="KW-1003">Cell membrane</keyword>
<feature type="transmembrane region" description="Helical" evidence="9">
    <location>
        <begin position="302"/>
        <end position="328"/>
    </location>
</feature>
<evidence type="ECO:0000256" key="7">
    <source>
        <dbReference type="ARBA" id="ARBA00023010"/>
    </source>
</evidence>
<evidence type="ECO:0000313" key="12">
    <source>
        <dbReference type="EMBL" id="SJN32320.1"/>
    </source>
</evidence>
<feature type="domain" description="Protein export membrane protein SecD/SecF C-terminal" evidence="11">
    <location>
        <begin position="140"/>
        <end position="330"/>
    </location>
</feature>
<dbReference type="GO" id="GO:0005886">
    <property type="term" value="C:plasma membrane"/>
    <property type="evidence" value="ECO:0007669"/>
    <property type="project" value="UniProtKB-SubCell"/>
</dbReference>
<dbReference type="PANTHER" id="PTHR30081">
    <property type="entry name" value="PROTEIN-EXPORT MEMBRANE PROTEIN SEC"/>
    <property type="match status" value="1"/>
</dbReference>
<dbReference type="InterPro" id="IPR048634">
    <property type="entry name" value="SecD_SecF_C"/>
</dbReference>
<feature type="transmembrane region" description="Helical" evidence="9">
    <location>
        <begin position="273"/>
        <end position="296"/>
    </location>
</feature>
<feature type="transmembrane region" description="Helical" evidence="9">
    <location>
        <begin position="168"/>
        <end position="186"/>
    </location>
</feature>
<protein>
    <recommendedName>
        <fullName evidence="9">Protein-export membrane protein SecF</fullName>
    </recommendedName>
</protein>
<evidence type="ECO:0000256" key="10">
    <source>
        <dbReference type="SAM" id="MobiDB-lite"/>
    </source>
</evidence>
<dbReference type="AlphaFoldDB" id="A0A1R4JJT7"/>
<feature type="compositionally biased region" description="Basic residues" evidence="10">
    <location>
        <begin position="375"/>
        <end position="387"/>
    </location>
</feature>
<dbReference type="Gene3D" id="1.20.1640.10">
    <property type="entry name" value="Multidrug efflux transporter AcrB transmembrane domain"/>
    <property type="match status" value="1"/>
</dbReference>
<evidence type="ECO:0000259" key="11">
    <source>
        <dbReference type="Pfam" id="PF02355"/>
    </source>
</evidence>
<sequence length="387" mass="41274">MSMQYVPSDEQLSGETPKNVDSHGKKLGLAHRLYIGDISWDFIGHRKLFFAISAAMLGIALGALVLMGLKLGIEFKGGADFSAPMAVNAQTVDTVRDAVQGTKLADLDSTQVLTVGSNEVKVQTRTLTPDEVTKVRAAIAKTAGTTNDKVTYSLIGASWGKQITAKGVQALGVFMVLVSLLIWAYFRDWKMSIAAIVALVHDLILTVGIYALVGFTVTPATLIGVLTILGYSLYDTVVVFDKVKENVQGLTGQRRTYSEAANMAVNQVLVRSLNTTIIGVLPVAALLFAGVAVLGSGPLMDLGLALFVGMIAGAYSSIFIATPLLAWLKEKEPAMKEHRAKLERSSQRSASRNTEAAAATVGAQAASLTDAGRTQRTRTTRATRKNK</sequence>
<dbReference type="InterPro" id="IPR055344">
    <property type="entry name" value="SecD_SecF_C_bact"/>
</dbReference>